<evidence type="ECO:0000256" key="9">
    <source>
        <dbReference type="ARBA" id="ARBA00023010"/>
    </source>
</evidence>
<dbReference type="PANTHER" id="PTHR33909">
    <property type="entry name" value="SEC TRANSLOCON ACCESSORY COMPLEX SUBUNIT YAJC"/>
    <property type="match status" value="1"/>
</dbReference>
<keyword evidence="8 11" id="KW-1133">Transmembrane helix</keyword>
<keyword evidence="5" id="KW-1003">Cell membrane</keyword>
<dbReference type="NCBIfam" id="TIGR00739">
    <property type="entry name" value="yajC"/>
    <property type="match status" value="1"/>
</dbReference>
<sequence length="112" mass="12400">MMMVGMVSVAWAEGLGGGGSTSSSLLSLVPFVLIFVIFYFLLILPQQKRQKQQKAMLEDLKKGDKVITASGFWGTITNLGKETVTLQIADNTKVKIQKEHIARIRAEDDDKE</sequence>
<evidence type="ECO:0000256" key="10">
    <source>
        <dbReference type="ARBA" id="ARBA00023136"/>
    </source>
</evidence>
<dbReference type="Proteomes" id="UP000248168">
    <property type="component" value="Unassembled WGS sequence"/>
</dbReference>
<evidence type="ECO:0000256" key="7">
    <source>
        <dbReference type="ARBA" id="ARBA00022927"/>
    </source>
</evidence>
<evidence type="ECO:0000313" key="13">
    <source>
        <dbReference type="Proteomes" id="UP000248168"/>
    </source>
</evidence>
<evidence type="ECO:0000256" key="3">
    <source>
        <dbReference type="ARBA" id="ARBA00014962"/>
    </source>
</evidence>
<evidence type="ECO:0000313" key="12">
    <source>
        <dbReference type="EMBL" id="SPP65751.1"/>
    </source>
</evidence>
<dbReference type="AlphaFoldDB" id="A0A330L9J5"/>
<dbReference type="EMBL" id="OUNR01000017">
    <property type="protein sequence ID" value="SPP65751.1"/>
    <property type="molecule type" value="Genomic_DNA"/>
</dbReference>
<evidence type="ECO:0000256" key="6">
    <source>
        <dbReference type="ARBA" id="ARBA00022692"/>
    </source>
</evidence>
<evidence type="ECO:0000256" key="5">
    <source>
        <dbReference type="ARBA" id="ARBA00022475"/>
    </source>
</evidence>
<comment type="subcellular location">
    <subcellularLocation>
        <location evidence="1">Cell membrane</location>
        <topology evidence="1">Single-pass membrane protein</topology>
    </subcellularLocation>
</comment>
<dbReference type="InParanoid" id="A0A330L9J5"/>
<comment type="similarity">
    <text evidence="2">Belongs to the YajC family.</text>
</comment>
<dbReference type="GO" id="GO:0015031">
    <property type="term" value="P:protein transport"/>
    <property type="evidence" value="ECO:0007669"/>
    <property type="project" value="UniProtKB-KW"/>
</dbReference>
<organism evidence="12 13">
    <name type="scientific">Nitrospira lenta</name>
    <dbReference type="NCBI Taxonomy" id="1436998"/>
    <lineage>
        <taxon>Bacteria</taxon>
        <taxon>Pseudomonadati</taxon>
        <taxon>Nitrospirota</taxon>
        <taxon>Nitrospiria</taxon>
        <taxon>Nitrospirales</taxon>
        <taxon>Nitrospiraceae</taxon>
        <taxon>Nitrospira</taxon>
    </lineage>
</organism>
<evidence type="ECO:0000256" key="11">
    <source>
        <dbReference type="SAM" id="Phobius"/>
    </source>
</evidence>
<keyword evidence="7" id="KW-0653">Protein transport</keyword>
<evidence type="ECO:0000256" key="1">
    <source>
        <dbReference type="ARBA" id="ARBA00004162"/>
    </source>
</evidence>
<protein>
    <recommendedName>
        <fullName evidence="3">Sec translocon accessory complex subunit YajC</fullName>
    </recommendedName>
</protein>
<dbReference type="PRINTS" id="PR01853">
    <property type="entry name" value="YAJCTRNLCASE"/>
</dbReference>
<keyword evidence="10 11" id="KW-0472">Membrane</keyword>
<feature type="transmembrane region" description="Helical" evidence="11">
    <location>
        <begin position="26"/>
        <end position="44"/>
    </location>
</feature>
<dbReference type="RefSeq" id="WP_245924459.1">
    <property type="nucleotide sequence ID" value="NZ_OUNR01000017.1"/>
</dbReference>
<gene>
    <name evidence="12" type="primary">yajC</name>
    <name evidence="12" type="ORF">NITLEN_40224</name>
</gene>
<dbReference type="SMART" id="SM01323">
    <property type="entry name" value="YajC"/>
    <property type="match status" value="1"/>
</dbReference>
<dbReference type="GO" id="GO:0005886">
    <property type="term" value="C:plasma membrane"/>
    <property type="evidence" value="ECO:0007669"/>
    <property type="project" value="UniProtKB-SubCell"/>
</dbReference>
<keyword evidence="6 11" id="KW-0812">Transmembrane</keyword>
<reference evidence="13" key="1">
    <citation type="submission" date="2018-04" db="EMBL/GenBank/DDBJ databases">
        <authorList>
            <person name="Lucker S."/>
            <person name="Sakoula D."/>
        </authorList>
    </citation>
    <scope>NUCLEOTIDE SEQUENCE [LARGE SCALE GENOMIC DNA]</scope>
</reference>
<evidence type="ECO:0000256" key="2">
    <source>
        <dbReference type="ARBA" id="ARBA00006742"/>
    </source>
</evidence>
<name>A0A330L9J5_9BACT</name>
<keyword evidence="9" id="KW-0811">Translocation</keyword>
<keyword evidence="4" id="KW-0813">Transport</keyword>
<dbReference type="InterPro" id="IPR003849">
    <property type="entry name" value="Preprotein_translocase_YajC"/>
</dbReference>
<dbReference type="PANTHER" id="PTHR33909:SF1">
    <property type="entry name" value="SEC TRANSLOCON ACCESSORY COMPLEX SUBUNIT YAJC"/>
    <property type="match status" value="1"/>
</dbReference>
<keyword evidence="13" id="KW-1185">Reference proteome</keyword>
<evidence type="ECO:0000256" key="4">
    <source>
        <dbReference type="ARBA" id="ARBA00022448"/>
    </source>
</evidence>
<proteinExistence type="inferred from homology"/>
<evidence type="ECO:0000256" key="8">
    <source>
        <dbReference type="ARBA" id="ARBA00022989"/>
    </source>
</evidence>
<accession>A0A330L9J5</accession>
<dbReference type="Pfam" id="PF02699">
    <property type="entry name" value="YajC"/>
    <property type="match status" value="1"/>
</dbReference>